<name>A0A2V3U352_9HYPH</name>
<reference evidence="3 4" key="1">
    <citation type="submission" date="2018-05" db="EMBL/GenBank/DDBJ databases">
        <title>Genomic Encyclopedia of Type Strains, Phase IV (KMG-IV): sequencing the most valuable type-strain genomes for metagenomic binning, comparative biology and taxonomic classification.</title>
        <authorList>
            <person name="Goeker M."/>
        </authorList>
    </citation>
    <scope>NUCLEOTIDE SEQUENCE [LARGE SCALE GENOMIC DNA]</scope>
    <source>
        <strain evidence="3 4">DSM 6462</strain>
    </source>
</reference>
<keyword evidence="4" id="KW-1185">Reference proteome</keyword>
<sequence length="122" mass="12861">MMVFAPQAKVARLAIALAVVLGGLTACNPVRDVAVSTGFGAKEPEPAQFVRDNRRDDVGYMPVGVRAPDRPSKARPKSDVDALAQSIDARRQANEAAGTTARSMGAETNARPIPKPPALPQE</sequence>
<protein>
    <recommendedName>
        <fullName evidence="5">Beta-barrel assembly complex subunit BamF</fullName>
    </recommendedName>
</protein>
<evidence type="ECO:0000256" key="2">
    <source>
        <dbReference type="SAM" id="SignalP"/>
    </source>
</evidence>
<dbReference type="AlphaFoldDB" id="A0A2V3U352"/>
<feature type="region of interest" description="Disordered" evidence="1">
    <location>
        <begin position="53"/>
        <end position="122"/>
    </location>
</feature>
<comment type="caution">
    <text evidence="3">The sequence shown here is derived from an EMBL/GenBank/DDBJ whole genome shotgun (WGS) entry which is preliminary data.</text>
</comment>
<feature type="compositionally biased region" description="Basic and acidic residues" evidence="1">
    <location>
        <begin position="67"/>
        <end position="80"/>
    </location>
</feature>
<evidence type="ECO:0000313" key="4">
    <source>
        <dbReference type="Proteomes" id="UP000248021"/>
    </source>
</evidence>
<evidence type="ECO:0000256" key="1">
    <source>
        <dbReference type="SAM" id="MobiDB-lite"/>
    </source>
</evidence>
<feature type="signal peptide" evidence="2">
    <location>
        <begin position="1"/>
        <end position="26"/>
    </location>
</feature>
<feature type="compositionally biased region" description="Pro residues" evidence="1">
    <location>
        <begin position="113"/>
        <end position="122"/>
    </location>
</feature>
<accession>A0A2V3U352</accession>
<feature type="chain" id="PRO_5016052826" description="Beta-barrel assembly complex subunit BamF" evidence="2">
    <location>
        <begin position="27"/>
        <end position="122"/>
    </location>
</feature>
<dbReference type="EMBL" id="QJJK01000007">
    <property type="protein sequence ID" value="PXW57164.1"/>
    <property type="molecule type" value="Genomic_DNA"/>
</dbReference>
<organism evidence="3 4">
    <name type="scientific">Chelatococcus asaccharovorans</name>
    <dbReference type="NCBI Taxonomy" id="28210"/>
    <lineage>
        <taxon>Bacteria</taxon>
        <taxon>Pseudomonadati</taxon>
        <taxon>Pseudomonadota</taxon>
        <taxon>Alphaproteobacteria</taxon>
        <taxon>Hyphomicrobiales</taxon>
        <taxon>Chelatococcaceae</taxon>
        <taxon>Chelatococcus</taxon>
    </lineage>
</organism>
<proteinExistence type="predicted"/>
<gene>
    <name evidence="3" type="ORF">C7450_107203</name>
</gene>
<keyword evidence="2" id="KW-0732">Signal</keyword>
<evidence type="ECO:0008006" key="5">
    <source>
        <dbReference type="Google" id="ProtNLM"/>
    </source>
</evidence>
<dbReference type="Proteomes" id="UP000248021">
    <property type="component" value="Unassembled WGS sequence"/>
</dbReference>
<evidence type="ECO:0000313" key="3">
    <source>
        <dbReference type="EMBL" id="PXW57164.1"/>
    </source>
</evidence>